<protein>
    <submittedName>
        <fullName evidence="1">34419_t:CDS:1</fullName>
    </submittedName>
</protein>
<name>A0ACA9SMG6_9GLOM</name>
<gene>
    <name evidence="1" type="ORF">RPERSI_LOCUS32895</name>
</gene>
<comment type="caution">
    <text evidence="1">The sequence shown here is derived from an EMBL/GenBank/DDBJ whole genome shotgun (WGS) entry which is preliminary data.</text>
</comment>
<dbReference type="EMBL" id="CAJVQC010139565">
    <property type="protein sequence ID" value="CAG8843727.1"/>
    <property type="molecule type" value="Genomic_DNA"/>
</dbReference>
<sequence length="45" mass="5459">DKPGNEKQRKKNSRTNWLKNTQIIVYNRNEIDDYLSSAFKQILYQ</sequence>
<reference evidence="1" key="1">
    <citation type="submission" date="2021-06" db="EMBL/GenBank/DDBJ databases">
        <authorList>
            <person name="Kallberg Y."/>
            <person name="Tangrot J."/>
            <person name="Rosling A."/>
        </authorList>
    </citation>
    <scope>NUCLEOTIDE SEQUENCE</scope>
    <source>
        <strain evidence="1">MA461A</strain>
    </source>
</reference>
<feature type="non-terminal residue" evidence="1">
    <location>
        <position position="1"/>
    </location>
</feature>
<proteinExistence type="predicted"/>
<evidence type="ECO:0000313" key="1">
    <source>
        <dbReference type="EMBL" id="CAG8843727.1"/>
    </source>
</evidence>
<dbReference type="Proteomes" id="UP000789920">
    <property type="component" value="Unassembled WGS sequence"/>
</dbReference>
<organism evidence="1 2">
    <name type="scientific">Racocetra persica</name>
    <dbReference type="NCBI Taxonomy" id="160502"/>
    <lineage>
        <taxon>Eukaryota</taxon>
        <taxon>Fungi</taxon>
        <taxon>Fungi incertae sedis</taxon>
        <taxon>Mucoromycota</taxon>
        <taxon>Glomeromycotina</taxon>
        <taxon>Glomeromycetes</taxon>
        <taxon>Diversisporales</taxon>
        <taxon>Gigasporaceae</taxon>
        <taxon>Racocetra</taxon>
    </lineage>
</organism>
<feature type="non-terminal residue" evidence="1">
    <location>
        <position position="45"/>
    </location>
</feature>
<accession>A0ACA9SMG6</accession>
<evidence type="ECO:0000313" key="2">
    <source>
        <dbReference type="Proteomes" id="UP000789920"/>
    </source>
</evidence>
<keyword evidence="2" id="KW-1185">Reference proteome</keyword>